<comment type="caution">
    <text evidence="2">The sequence shown here is derived from an EMBL/GenBank/DDBJ whole genome shotgun (WGS) entry which is preliminary data.</text>
</comment>
<feature type="region of interest" description="Disordered" evidence="1">
    <location>
        <begin position="35"/>
        <end position="77"/>
    </location>
</feature>
<sequence length="210" mass="22642">MNKKYRALSRIFLVAGALLLGGSLSGCIAIGSVSQTTTEDGGSSSSAEREITPAPVPRESKQDEARPEVQQKVTESNCLDGTERRRLQLNGSQDSAVWVGDIVEPHGASYRLRTVLKDDGCLISGSFEYQGLNCSGIWEAPKIVEMSEPSNEPQTIRVHFVERVNHNPDGACADVAEVSILSGPGGMFYSSTWARDDGEVTASRTLLQPE</sequence>
<proteinExistence type="predicted"/>
<keyword evidence="3" id="KW-1185">Reference proteome</keyword>
<organism evidence="2 3">
    <name type="scientific">Leucobacter exalbidus</name>
    <dbReference type="NCBI Taxonomy" id="662960"/>
    <lineage>
        <taxon>Bacteria</taxon>
        <taxon>Bacillati</taxon>
        <taxon>Actinomycetota</taxon>
        <taxon>Actinomycetes</taxon>
        <taxon>Micrococcales</taxon>
        <taxon>Microbacteriaceae</taxon>
        <taxon>Leucobacter</taxon>
    </lineage>
</organism>
<dbReference type="Proteomes" id="UP000675163">
    <property type="component" value="Unassembled WGS sequence"/>
</dbReference>
<evidence type="ECO:0000313" key="3">
    <source>
        <dbReference type="Proteomes" id="UP000675163"/>
    </source>
</evidence>
<feature type="compositionally biased region" description="Basic and acidic residues" evidence="1">
    <location>
        <begin position="58"/>
        <end position="69"/>
    </location>
</feature>
<dbReference type="AlphaFoldDB" id="A0A940PJ92"/>
<accession>A0A940PJ92</accession>
<dbReference type="PROSITE" id="PS51257">
    <property type="entry name" value="PROKAR_LIPOPROTEIN"/>
    <property type="match status" value="1"/>
</dbReference>
<evidence type="ECO:0000256" key="1">
    <source>
        <dbReference type="SAM" id="MobiDB-lite"/>
    </source>
</evidence>
<name>A0A940PJ92_9MICO</name>
<evidence type="ECO:0008006" key="4">
    <source>
        <dbReference type="Google" id="ProtNLM"/>
    </source>
</evidence>
<gene>
    <name evidence="2" type="ORF">JOF28_000124</name>
</gene>
<reference evidence="2" key="1">
    <citation type="submission" date="2021-02" db="EMBL/GenBank/DDBJ databases">
        <title>Sequencing the genomes of 1000 actinobacteria strains.</title>
        <authorList>
            <person name="Klenk H.-P."/>
        </authorList>
    </citation>
    <scope>NUCLEOTIDE SEQUENCE</scope>
    <source>
        <strain evidence="2">DSM 22850</strain>
    </source>
</reference>
<feature type="compositionally biased region" description="Polar residues" evidence="1">
    <location>
        <begin position="35"/>
        <end position="46"/>
    </location>
</feature>
<dbReference type="RefSeq" id="WP_209704002.1">
    <property type="nucleotide sequence ID" value="NZ_JAFIDA010000001.1"/>
</dbReference>
<protein>
    <recommendedName>
        <fullName evidence="4">Lipoprotein</fullName>
    </recommendedName>
</protein>
<evidence type="ECO:0000313" key="2">
    <source>
        <dbReference type="EMBL" id="MBP1324892.1"/>
    </source>
</evidence>
<dbReference type="EMBL" id="JAFIDA010000001">
    <property type="protein sequence ID" value="MBP1324892.1"/>
    <property type="molecule type" value="Genomic_DNA"/>
</dbReference>